<organism evidence="3 4">
    <name type="scientific">Larkinella terrae</name>
    <dbReference type="NCBI Taxonomy" id="2025311"/>
    <lineage>
        <taxon>Bacteria</taxon>
        <taxon>Pseudomonadati</taxon>
        <taxon>Bacteroidota</taxon>
        <taxon>Cytophagia</taxon>
        <taxon>Cytophagales</taxon>
        <taxon>Spirosomataceae</taxon>
        <taxon>Larkinella</taxon>
    </lineage>
</organism>
<dbReference type="PRINTS" id="PR00111">
    <property type="entry name" value="ABHYDROLASE"/>
</dbReference>
<dbReference type="GO" id="GO:0016787">
    <property type="term" value="F:hydrolase activity"/>
    <property type="evidence" value="ECO:0007669"/>
    <property type="project" value="UniProtKB-KW"/>
</dbReference>
<gene>
    <name evidence="3" type="ORF">GJJ30_09670</name>
</gene>
<dbReference type="SUPFAM" id="SSF53474">
    <property type="entry name" value="alpha/beta-Hydrolases"/>
    <property type="match status" value="1"/>
</dbReference>
<name>A0A7K0EIE3_9BACT</name>
<keyword evidence="1 3" id="KW-0378">Hydrolase</keyword>
<proteinExistence type="predicted"/>
<dbReference type="InterPro" id="IPR029058">
    <property type="entry name" value="AB_hydrolase_fold"/>
</dbReference>
<feature type="domain" description="AB hydrolase-1" evidence="2">
    <location>
        <begin position="162"/>
        <end position="243"/>
    </location>
</feature>
<dbReference type="RefSeq" id="WP_154174946.1">
    <property type="nucleotide sequence ID" value="NZ_WJXZ01000005.1"/>
</dbReference>
<dbReference type="Pfam" id="PF00561">
    <property type="entry name" value="Abhydrolase_1"/>
    <property type="match status" value="2"/>
</dbReference>
<evidence type="ECO:0000259" key="2">
    <source>
        <dbReference type="Pfam" id="PF00561"/>
    </source>
</evidence>
<feature type="domain" description="AB hydrolase-1" evidence="2">
    <location>
        <begin position="14"/>
        <end position="111"/>
    </location>
</feature>
<keyword evidence="4" id="KW-1185">Reference proteome</keyword>
<sequence length="257" mass="29625">MKLYFRQTGETGTPIIILHGILGSSDNWLTISKAIAEHNHRVFLVDQRNHGRSPRSEEFNYDVMAADLMEFITDHQLEKPVVIGHSMGGKTVMQFAMDYPGHYSHLVIVDIAPKFYPVHHAELIRGLKAIDLAMLKNRNEADEILSRFEPILTVRQFLLKNLYRNEQGQFDWRLNLPVIEQELYGIGGELRNLRIVTEPTLFIRGSESPYIKDEDELEIKRIFPNSTLETIQDAGHWVQAEKPAEFVETLIRFLGKS</sequence>
<evidence type="ECO:0000313" key="3">
    <source>
        <dbReference type="EMBL" id="MRS61554.1"/>
    </source>
</evidence>
<dbReference type="AlphaFoldDB" id="A0A7K0EIE3"/>
<reference evidence="3 4" key="1">
    <citation type="journal article" date="2018" name="Antonie Van Leeuwenhoek">
        <title>Larkinella terrae sp. nov., isolated from soil on Jeju Island, South Korea.</title>
        <authorList>
            <person name="Ten L.N."/>
            <person name="Jeon J."/>
            <person name="Park S.J."/>
            <person name="Park S."/>
            <person name="Lee S.Y."/>
            <person name="Kim M.K."/>
            <person name="Jung H.Y."/>
        </authorList>
    </citation>
    <scope>NUCLEOTIDE SEQUENCE [LARGE SCALE GENOMIC DNA]</scope>
    <source>
        <strain evidence="3 4">KCTC 52001</strain>
    </source>
</reference>
<dbReference type="PANTHER" id="PTHR46118:SF4">
    <property type="entry name" value="PROTEIN ABHD11"/>
    <property type="match status" value="1"/>
</dbReference>
<protein>
    <submittedName>
        <fullName evidence="3">Alpha/beta fold hydrolase</fullName>
    </submittedName>
</protein>
<accession>A0A7K0EIE3</accession>
<dbReference type="OrthoDB" id="9808398at2"/>
<dbReference type="Proteomes" id="UP000441754">
    <property type="component" value="Unassembled WGS sequence"/>
</dbReference>
<dbReference type="Gene3D" id="3.40.50.1820">
    <property type="entry name" value="alpha/beta hydrolase"/>
    <property type="match status" value="1"/>
</dbReference>
<comment type="caution">
    <text evidence="3">The sequence shown here is derived from an EMBL/GenBank/DDBJ whole genome shotgun (WGS) entry which is preliminary data.</text>
</comment>
<dbReference type="PANTHER" id="PTHR46118">
    <property type="entry name" value="PROTEIN ABHD11"/>
    <property type="match status" value="1"/>
</dbReference>
<evidence type="ECO:0000313" key="4">
    <source>
        <dbReference type="Proteomes" id="UP000441754"/>
    </source>
</evidence>
<evidence type="ECO:0000256" key="1">
    <source>
        <dbReference type="ARBA" id="ARBA00022801"/>
    </source>
</evidence>
<dbReference type="EMBL" id="WJXZ01000005">
    <property type="protein sequence ID" value="MRS61554.1"/>
    <property type="molecule type" value="Genomic_DNA"/>
</dbReference>
<dbReference type="InterPro" id="IPR000073">
    <property type="entry name" value="AB_hydrolase_1"/>
</dbReference>